<dbReference type="SUPFAM" id="SSF81452">
    <property type="entry name" value="Cytochrome c oxidase subunit III-like"/>
    <property type="match status" value="1"/>
</dbReference>
<evidence type="ECO:0000256" key="4">
    <source>
        <dbReference type="ARBA" id="ARBA00022989"/>
    </source>
</evidence>
<feature type="transmembrane region" description="Helical" evidence="7">
    <location>
        <begin position="54"/>
        <end position="73"/>
    </location>
</feature>
<evidence type="ECO:0000313" key="9">
    <source>
        <dbReference type="EMBL" id="OQP50575.1"/>
    </source>
</evidence>
<sequence>MAEAVSTQRKKIHPHKFTLWVGIGSIIMMFAGLTSAYIVKSSMPGFSLVKIPQIFYYSTAVMLLSSFTMQWGLKSFKERGMQQYRRLLTVTMILGIAFIVMQITGFSQLWNANNKLAGSAGAGQFLYVIFGLHAVHVLGGIIALIVMFIKAFSARIRNYNSVPVEVMSTYWHFVDLLWVYLFVFFLFKS</sequence>
<dbReference type="InterPro" id="IPR024791">
    <property type="entry name" value="Cyt_c/ubiquinol_Oxase_su3"/>
</dbReference>
<gene>
    <name evidence="9" type="ORF">A4H97_01670</name>
</gene>
<evidence type="ECO:0000256" key="6">
    <source>
        <dbReference type="RuleBase" id="RU003376"/>
    </source>
</evidence>
<keyword evidence="3 6" id="KW-0812">Transmembrane</keyword>
<dbReference type="PANTHER" id="PTHR11403">
    <property type="entry name" value="CYTOCHROME C OXIDASE SUBUNIT III"/>
    <property type="match status" value="1"/>
</dbReference>
<keyword evidence="10" id="KW-1185">Reference proteome</keyword>
<dbReference type="InterPro" id="IPR013833">
    <property type="entry name" value="Cyt_c_oxidase_su3_a-hlx"/>
</dbReference>
<comment type="caution">
    <text evidence="9">The sequence shown here is derived from an EMBL/GenBank/DDBJ whole genome shotgun (WGS) entry which is preliminary data.</text>
</comment>
<dbReference type="PANTHER" id="PTHR11403:SF10">
    <property type="entry name" value="CYTOCHROME C OXIDASE"/>
    <property type="match status" value="1"/>
</dbReference>
<feature type="transmembrane region" description="Helical" evidence="7">
    <location>
        <begin position="17"/>
        <end position="39"/>
    </location>
</feature>
<dbReference type="STRING" id="354355.SAMN05660816_00611"/>
<evidence type="ECO:0000256" key="3">
    <source>
        <dbReference type="ARBA" id="ARBA00022692"/>
    </source>
</evidence>
<evidence type="ECO:0000256" key="7">
    <source>
        <dbReference type="SAM" id="Phobius"/>
    </source>
</evidence>
<feature type="transmembrane region" description="Helical" evidence="7">
    <location>
        <begin position="85"/>
        <end position="105"/>
    </location>
</feature>
<dbReference type="Pfam" id="PF00510">
    <property type="entry name" value="COX3"/>
    <property type="match status" value="1"/>
</dbReference>
<comment type="similarity">
    <text evidence="2 6">Belongs to the cytochrome c oxidase subunit 3 family.</text>
</comment>
<evidence type="ECO:0000256" key="2">
    <source>
        <dbReference type="ARBA" id="ARBA00010581"/>
    </source>
</evidence>
<proteinExistence type="inferred from homology"/>
<keyword evidence="4 7" id="KW-1133">Transmembrane helix</keyword>
<dbReference type="GO" id="GO:0005886">
    <property type="term" value="C:plasma membrane"/>
    <property type="evidence" value="ECO:0007669"/>
    <property type="project" value="UniProtKB-SubCell"/>
</dbReference>
<accession>A0A1V9EXD5</accession>
<evidence type="ECO:0000259" key="8">
    <source>
        <dbReference type="PROSITE" id="PS50253"/>
    </source>
</evidence>
<dbReference type="InterPro" id="IPR000298">
    <property type="entry name" value="Cyt_c_oxidase-like_su3"/>
</dbReference>
<dbReference type="PROSITE" id="PS50253">
    <property type="entry name" value="COX3"/>
    <property type="match status" value="1"/>
</dbReference>
<protein>
    <submittedName>
        <fullName evidence="9">Cytochrome oxidase subunit III</fullName>
    </submittedName>
</protein>
<dbReference type="GO" id="GO:0004129">
    <property type="term" value="F:cytochrome-c oxidase activity"/>
    <property type="evidence" value="ECO:0007669"/>
    <property type="project" value="InterPro"/>
</dbReference>
<keyword evidence="5 7" id="KW-0472">Membrane</keyword>
<evidence type="ECO:0000313" key="10">
    <source>
        <dbReference type="Proteomes" id="UP000192610"/>
    </source>
</evidence>
<evidence type="ECO:0000256" key="5">
    <source>
        <dbReference type="ARBA" id="ARBA00023136"/>
    </source>
</evidence>
<dbReference type="GO" id="GO:0019646">
    <property type="term" value="P:aerobic electron transport chain"/>
    <property type="evidence" value="ECO:0007669"/>
    <property type="project" value="InterPro"/>
</dbReference>
<dbReference type="InterPro" id="IPR035973">
    <property type="entry name" value="Cyt_c_oxidase_su3-like_sf"/>
</dbReference>
<feature type="transmembrane region" description="Helical" evidence="7">
    <location>
        <begin position="170"/>
        <end position="187"/>
    </location>
</feature>
<dbReference type="RefSeq" id="WP_081198906.1">
    <property type="nucleotide sequence ID" value="NZ_FOCZ01000001.1"/>
</dbReference>
<dbReference type="Gene3D" id="1.20.120.80">
    <property type="entry name" value="Cytochrome c oxidase, subunit III, four-helix bundle"/>
    <property type="match status" value="1"/>
</dbReference>
<name>A0A1V9EXD5_9BACT</name>
<dbReference type="AlphaFoldDB" id="A0A1V9EXD5"/>
<organism evidence="9 10">
    <name type="scientific">Niastella yeongjuensis</name>
    <dbReference type="NCBI Taxonomy" id="354355"/>
    <lineage>
        <taxon>Bacteria</taxon>
        <taxon>Pseudomonadati</taxon>
        <taxon>Bacteroidota</taxon>
        <taxon>Chitinophagia</taxon>
        <taxon>Chitinophagales</taxon>
        <taxon>Chitinophagaceae</taxon>
        <taxon>Niastella</taxon>
    </lineage>
</organism>
<dbReference type="OrthoDB" id="679789at2"/>
<comment type="subcellular location">
    <subcellularLocation>
        <location evidence="6">Cell membrane</location>
        <topology evidence="6">Multi-pass membrane protein</topology>
    </subcellularLocation>
    <subcellularLocation>
        <location evidence="1">Membrane</location>
        <topology evidence="1">Multi-pass membrane protein</topology>
    </subcellularLocation>
</comment>
<dbReference type="EMBL" id="LVXG01000012">
    <property type="protein sequence ID" value="OQP50575.1"/>
    <property type="molecule type" value="Genomic_DNA"/>
</dbReference>
<feature type="transmembrane region" description="Helical" evidence="7">
    <location>
        <begin position="125"/>
        <end position="149"/>
    </location>
</feature>
<evidence type="ECO:0000256" key="1">
    <source>
        <dbReference type="ARBA" id="ARBA00004141"/>
    </source>
</evidence>
<dbReference type="Proteomes" id="UP000192610">
    <property type="component" value="Unassembled WGS sequence"/>
</dbReference>
<feature type="domain" description="Heme-copper oxidase subunit III family profile" evidence="8">
    <location>
        <begin position="16"/>
        <end position="189"/>
    </location>
</feature>
<reference evidence="10" key="1">
    <citation type="submission" date="2016-04" db="EMBL/GenBank/DDBJ databases">
        <authorList>
            <person name="Chen L."/>
            <person name="Zhuang W."/>
            <person name="Wang G."/>
        </authorList>
    </citation>
    <scope>NUCLEOTIDE SEQUENCE [LARGE SCALE GENOMIC DNA]</scope>
    <source>
        <strain evidence="10">17621</strain>
    </source>
</reference>